<evidence type="ECO:0000256" key="3">
    <source>
        <dbReference type="ARBA" id="ARBA00023002"/>
    </source>
</evidence>
<keyword evidence="7" id="KW-1185">Reference proteome</keyword>
<comment type="caution">
    <text evidence="6">The sequence shown here is derived from an EMBL/GenBank/DDBJ whole genome shotgun (WGS) entry which is preliminary data.</text>
</comment>
<keyword evidence="2" id="KW-0521">NADP</keyword>
<name>A0ABV4WX56_9CYAN</name>
<feature type="domain" description="Bacterial bifunctional deaminase-reductase C-terminal" evidence="5">
    <location>
        <begin position="18"/>
        <end position="230"/>
    </location>
</feature>
<comment type="pathway">
    <text evidence="1">Cofactor biosynthesis; riboflavin biosynthesis.</text>
</comment>
<accession>A0ABV4WX56</accession>
<dbReference type="SUPFAM" id="SSF53597">
    <property type="entry name" value="Dihydrofolate reductase-like"/>
    <property type="match status" value="1"/>
</dbReference>
<dbReference type="InterPro" id="IPR002734">
    <property type="entry name" value="RibDG_C"/>
</dbReference>
<proteinExistence type="predicted"/>
<sequence length="238" mass="26152">MALEDNTTENSLLIHRPHTVVVLAMSADGKISDVARSPAGFGSPADQKHLMEQVAQADGLLWGARTLRVDGNAESDVNSTELGQQQNQKKSSSPVQIICTRSGEIDPKLKFFQQPEKRWLLTTSQGAKNWQNRSEFERILVAETETGAIDLVKGLEELASLNIKSLVVLGGGELIASLLKVDLIDEFWLTVCPFIFGGAKAPTPVDGEGFSLQTSPRLELLSVERVAEEIFIHYRVKR</sequence>
<evidence type="ECO:0000313" key="6">
    <source>
        <dbReference type="EMBL" id="MFB2839710.1"/>
    </source>
</evidence>
<evidence type="ECO:0000256" key="2">
    <source>
        <dbReference type="ARBA" id="ARBA00022857"/>
    </source>
</evidence>
<feature type="compositionally biased region" description="Polar residues" evidence="4">
    <location>
        <begin position="75"/>
        <end position="94"/>
    </location>
</feature>
<dbReference type="Proteomes" id="UP001576780">
    <property type="component" value="Unassembled WGS sequence"/>
</dbReference>
<dbReference type="PANTHER" id="PTHR38011:SF7">
    <property type="entry name" value="2,5-DIAMINO-6-RIBOSYLAMINO-4(3H)-PYRIMIDINONE 5'-PHOSPHATE REDUCTASE"/>
    <property type="match status" value="1"/>
</dbReference>
<keyword evidence="3" id="KW-0560">Oxidoreductase</keyword>
<evidence type="ECO:0000256" key="4">
    <source>
        <dbReference type="SAM" id="MobiDB-lite"/>
    </source>
</evidence>
<dbReference type="InterPro" id="IPR024072">
    <property type="entry name" value="DHFR-like_dom_sf"/>
</dbReference>
<gene>
    <name evidence="6" type="ORF">ACE1CA_34915</name>
</gene>
<reference evidence="6 7" key="1">
    <citation type="submission" date="2024-09" db="EMBL/GenBank/DDBJ databases">
        <title>Floridaenema gen nov. (Aerosakkonemataceae, Aerosakkonematales ord. nov., Cyanobacteria) from benthic tropical and subtropical fresh waters, with the description of four new species.</title>
        <authorList>
            <person name="Moretto J.A."/>
            <person name="Berthold D.E."/>
            <person name="Lefler F.W."/>
            <person name="Huang I.-S."/>
            <person name="Laughinghouse H. IV."/>
        </authorList>
    </citation>
    <scope>NUCLEOTIDE SEQUENCE [LARGE SCALE GENOMIC DNA]</scope>
    <source>
        <strain evidence="6 7">BLCC-F167</strain>
    </source>
</reference>
<evidence type="ECO:0000256" key="1">
    <source>
        <dbReference type="ARBA" id="ARBA00005104"/>
    </source>
</evidence>
<evidence type="ECO:0000259" key="5">
    <source>
        <dbReference type="Pfam" id="PF01872"/>
    </source>
</evidence>
<dbReference type="PANTHER" id="PTHR38011">
    <property type="entry name" value="DIHYDROFOLATE REDUCTASE FAMILY PROTEIN (AFU_ORTHOLOGUE AFUA_8G06820)"/>
    <property type="match status" value="1"/>
</dbReference>
<dbReference type="EMBL" id="JBHFNT010000318">
    <property type="protein sequence ID" value="MFB2839710.1"/>
    <property type="molecule type" value="Genomic_DNA"/>
</dbReference>
<dbReference type="RefSeq" id="WP_413281973.1">
    <property type="nucleotide sequence ID" value="NZ_JBHFNT010000318.1"/>
</dbReference>
<dbReference type="Gene3D" id="3.40.430.10">
    <property type="entry name" value="Dihydrofolate Reductase, subunit A"/>
    <property type="match status" value="1"/>
</dbReference>
<feature type="region of interest" description="Disordered" evidence="4">
    <location>
        <begin position="74"/>
        <end position="94"/>
    </location>
</feature>
<dbReference type="Pfam" id="PF01872">
    <property type="entry name" value="RibD_C"/>
    <property type="match status" value="1"/>
</dbReference>
<dbReference type="InterPro" id="IPR050765">
    <property type="entry name" value="Riboflavin_Biosynth_HTPR"/>
</dbReference>
<evidence type="ECO:0000313" key="7">
    <source>
        <dbReference type="Proteomes" id="UP001576780"/>
    </source>
</evidence>
<organism evidence="6 7">
    <name type="scientific">Floridaenema evergladense BLCC-F167</name>
    <dbReference type="NCBI Taxonomy" id="3153639"/>
    <lineage>
        <taxon>Bacteria</taxon>
        <taxon>Bacillati</taxon>
        <taxon>Cyanobacteriota</taxon>
        <taxon>Cyanophyceae</taxon>
        <taxon>Oscillatoriophycideae</taxon>
        <taxon>Aerosakkonematales</taxon>
        <taxon>Aerosakkonemataceae</taxon>
        <taxon>Floridanema</taxon>
        <taxon>Floridanema evergladense</taxon>
    </lineage>
</organism>
<protein>
    <submittedName>
        <fullName evidence="6">RibD family protein</fullName>
    </submittedName>
</protein>